<evidence type="ECO:0000256" key="9">
    <source>
        <dbReference type="SAM" id="Phobius"/>
    </source>
</evidence>
<sequence length="110" mass="11554">MTVSWLFLAAAIVFEVAGTTSMKLSEGFTRPVPSVALFILYAISFTMLTLALKKIDVSVAYTVWSGIGTTVIALIGWQLFGEQLTPFKIACIGLVIAGVIGLTVGGSSHG</sequence>
<evidence type="ECO:0000256" key="1">
    <source>
        <dbReference type="ARBA" id="ARBA00004651"/>
    </source>
</evidence>
<keyword evidence="11" id="KW-1185">Reference proteome</keyword>
<name>A0A7W9ZH88_NOVIT</name>
<accession>A0A7W9ZH88</accession>
<dbReference type="Pfam" id="PF00893">
    <property type="entry name" value="Multi_Drug_Res"/>
    <property type="match status" value="1"/>
</dbReference>
<keyword evidence="5 9" id="KW-1133">Transmembrane helix</keyword>
<dbReference type="GO" id="GO:0022857">
    <property type="term" value="F:transmembrane transporter activity"/>
    <property type="evidence" value="ECO:0007669"/>
    <property type="project" value="InterPro"/>
</dbReference>
<comment type="subcellular location">
    <subcellularLocation>
        <location evidence="1 8">Cell membrane</location>
        <topology evidence="1 8">Multi-pass membrane protein</topology>
    </subcellularLocation>
</comment>
<feature type="transmembrane region" description="Helical" evidence="9">
    <location>
        <begin position="86"/>
        <end position="105"/>
    </location>
</feature>
<dbReference type="GO" id="GO:0005886">
    <property type="term" value="C:plasma membrane"/>
    <property type="evidence" value="ECO:0007669"/>
    <property type="project" value="UniProtKB-SubCell"/>
</dbReference>
<dbReference type="InterPro" id="IPR000390">
    <property type="entry name" value="Small_drug/metabolite_transptr"/>
</dbReference>
<comment type="similarity">
    <text evidence="7 8">Belongs to the drug/metabolite transporter (DMT) superfamily. Small multidrug resistance (SMR) (TC 2.A.7.1) family.</text>
</comment>
<dbReference type="InterPro" id="IPR037185">
    <property type="entry name" value="EmrE-like"/>
</dbReference>
<keyword evidence="6 9" id="KW-0472">Membrane</keyword>
<evidence type="ECO:0000256" key="7">
    <source>
        <dbReference type="ARBA" id="ARBA00038032"/>
    </source>
</evidence>
<keyword evidence="3" id="KW-1003">Cell membrane</keyword>
<feature type="transmembrane region" description="Helical" evidence="9">
    <location>
        <begin position="59"/>
        <end position="80"/>
    </location>
</feature>
<dbReference type="Gene3D" id="1.10.3730.20">
    <property type="match status" value="1"/>
</dbReference>
<evidence type="ECO:0000256" key="8">
    <source>
        <dbReference type="RuleBase" id="RU003942"/>
    </source>
</evidence>
<dbReference type="GO" id="GO:1990961">
    <property type="term" value="P:xenobiotic detoxification by transmembrane export across the plasma membrane"/>
    <property type="evidence" value="ECO:0007669"/>
    <property type="project" value="UniProtKB-ARBA"/>
</dbReference>
<evidence type="ECO:0000256" key="2">
    <source>
        <dbReference type="ARBA" id="ARBA00022448"/>
    </source>
</evidence>
<comment type="caution">
    <text evidence="10">The sequence shown here is derived from an EMBL/GenBank/DDBJ whole genome shotgun (WGS) entry which is preliminary data.</text>
</comment>
<gene>
    <name evidence="10" type="ORF">FHS48_002871</name>
</gene>
<dbReference type="InterPro" id="IPR045324">
    <property type="entry name" value="Small_multidrug_res"/>
</dbReference>
<reference evidence="10 11" key="1">
    <citation type="submission" date="2020-08" db="EMBL/GenBank/DDBJ databases">
        <title>Genomic Encyclopedia of Type Strains, Phase IV (KMG-IV): sequencing the most valuable type-strain genomes for metagenomic binning, comparative biology and taxonomic classification.</title>
        <authorList>
            <person name="Goeker M."/>
        </authorList>
    </citation>
    <scope>NUCLEOTIDE SEQUENCE [LARGE SCALE GENOMIC DNA]</scope>
    <source>
        <strain evidence="10 11">DSM 11590</strain>
    </source>
</reference>
<dbReference type="AlphaFoldDB" id="A0A7W9ZH88"/>
<dbReference type="Proteomes" id="UP000544872">
    <property type="component" value="Unassembled WGS sequence"/>
</dbReference>
<evidence type="ECO:0000256" key="3">
    <source>
        <dbReference type="ARBA" id="ARBA00022475"/>
    </source>
</evidence>
<dbReference type="PANTHER" id="PTHR30561:SF1">
    <property type="entry name" value="MULTIDRUG TRANSPORTER EMRE"/>
    <property type="match status" value="1"/>
</dbReference>
<evidence type="ECO:0000256" key="5">
    <source>
        <dbReference type="ARBA" id="ARBA00022989"/>
    </source>
</evidence>
<evidence type="ECO:0000313" key="10">
    <source>
        <dbReference type="EMBL" id="MBB6211432.1"/>
    </source>
</evidence>
<dbReference type="EMBL" id="JACIIX010000011">
    <property type="protein sequence ID" value="MBB6211432.1"/>
    <property type="molecule type" value="Genomic_DNA"/>
</dbReference>
<keyword evidence="4 8" id="KW-0812">Transmembrane</keyword>
<evidence type="ECO:0000256" key="6">
    <source>
        <dbReference type="ARBA" id="ARBA00023136"/>
    </source>
</evidence>
<evidence type="ECO:0000256" key="4">
    <source>
        <dbReference type="ARBA" id="ARBA00022692"/>
    </source>
</evidence>
<keyword evidence="2" id="KW-0813">Transport</keyword>
<organism evidence="10 11">
    <name type="scientific">Novispirillum itersonii</name>
    <name type="common">Aquaspirillum itersonii</name>
    <dbReference type="NCBI Taxonomy" id="189"/>
    <lineage>
        <taxon>Bacteria</taxon>
        <taxon>Pseudomonadati</taxon>
        <taxon>Pseudomonadota</taxon>
        <taxon>Alphaproteobacteria</taxon>
        <taxon>Rhodospirillales</taxon>
        <taxon>Novispirillaceae</taxon>
        <taxon>Novispirillum</taxon>
    </lineage>
</organism>
<dbReference type="RefSeq" id="WP_184264245.1">
    <property type="nucleotide sequence ID" value="NZ_JACIIX010000011.1"/>
</dbReference>
<proteinExistence type="inferred from homology"/>
<dbReference type="FunFam" id="1.10.3730.20:FF:000001">
    <property type="entry name" value="Quaternary ammonium compound resistance transporter SugE"/>
    <property type="match status" value="1"/>
</dbReference>
<dbReference type="PANTHER" id="PTHR30561">
    <property type="entry name" value="SMR FAMILY PROTON-DEPENDENT DRUG EFFLUX TRANSPORTER SUGE"/>
    <property type="match status" value="1"/>
</dbReference>
<protein>
    <submittedName>
        <fullName evidence="10">Small multidrug resistance pump</fullName>
    </submittedName>
</protein>
<feature type="transmembrane region" description="Helical" evidence="9">
    <location>
        <begin position="34"/>
        <end position="52"/>
    </location>
</feature>
<dbReference type="SUPFAM" id="SSF103481">
    <property type="entry name" value="Multidrug resistance efflux transporter EmrE"/>
    <property type="match status" value="1"/>
</dbReference>
<evidence type="ECO:0000313" key="11">
    <source>
        <dbReference type="Proteomes" id="UP000544872"/>
    </source>
</evidence>